<dbReference type="InterPro" id="IPR002885">
    <property type="entry name" value="PPR_rpt"/>
</dbReference>
<feature type="domain" description="DYW" evidence="4">
    <location>
        <begin position="546"/>
        <end position="638"/>
    </location>
</feature>
<proteinExistence type="inferred from homology"/>
<dbReference type="InterPro" id="IPR011990">
    <property type="entry name" value="TPR-like_helical_dom_sf"/>
</dbReference>
<dbReference type="EMBL" id="JBAMMX010000018">
    <property type="protein sequence ID" value="KAK6922695.1"/>
    <property type="molecule type" value="Genomic_DNA"/>
</dbReference>
<reference evidence="5 6" key="1">
    <citation type="submission" date="2023-12" db="EMBL/GenBank/DDBJ databases">
        <title>A high-quality genome assembly for Dillenia turbinata (Dilleniales).</title>
        <authorList>
            <person name="Chanderbali A."/>
        </authorList>
    </citation>
    <scope>NUCLEOTIDE SEQUENCE [LARGE SCALE GENOMIC DNA]</scope>
    <source>
        <strain evidence="5">LSX21</strain>
        <tissue evidence="5">Leaf</tissue>
    </source>
</reference>
<dbReference type="PANTHER" id="PTHR47926:SF463">
    <property type="entry name" value="PENTATRICOPEPTIDE REPEAT-CONTAINING PROTEIN"/>
    <property type="match status" value="1"/>
</dbReference>
<dbReference type="InterPro" id="IPR046848">
    <property type="entry name" value="E_motif"/>
</dbReference>
<dbReference type="GO" id="GO:0003723">
    <property type="term" value="F:RNA binding"/>
    <property type="evidence" value="ECO:0007669"/>
    <property type="project" value="InterPro"/>
</dbReference>
<feature type="repeat" description="PPR" evidence="3">
    <location>
        <begin position="99"/>
        <end position="133"/>
    </location>
</feature>
<dbReference type="FunFam" id="1.25.40.10:FF:000184">
    <property type="entry name" value="Pentatricopeptide repeat-containing protein, chloroplastic"/>
    <property type="match status" value="1"/>
</dbReference>
<feature type="repeat" description="PPR" evidence="3">
    <location>
        <begin position="331"/>
        <end position="365"/>
    </location>
</feature>
<comment type="caution">
    <text evidence="5">The sequence shown here is derived from an EMBL/GenBank/DDBJ whole genome shotgun (WGS) entry which is preliminary data.</text>
</comment>
<evidence type="ECO:0000313" key="6">
    <source>
        <dbReference type="Proteomes" id="UP001370490"/>
    </source>
</evidence>
<evidence type="ECO:0000259" key="4">
    <source>
        <dbReference type="Pfam" id="PF14432"/>
    </source>
</evidence>
<dbReference type="InterPro" id="IPR046960">
    <property type="entry name" value="PPR_At4g14850-like_plant"/>
</dbReference>
<evidence type="ECO:0000256" key="2">
    <source>
        <dbReference type="ARBA" id="ARBA00022737"/>
    </source>
</evidence>
<dbReference type="PANTHER" id="PTHR47926">
    <property type="entry name" value="PENTATRICOPEPTIDE REPEAT-CONTAINING PROTEIN"/>
    <property type="match status" value="1"/>
</dbReference>
<keyword evidence="6" id="KW-1185">Reference proteome</keyword>
<evidence type="ECO:0000313" key="5">
    <source>
        <dbReference type="EMBL" id="KAK6922695.1"/>
    </source>
</evidence>
<dbReference type="FunFam" id="1.25.40.10:FF:000470">
    <property type="entry name" value="Pentatricopeptide repeat-containing protein At5g66520"/>
    <property type="match status" value="1"/>
</dbReference>
<comment type="similarity">
    <text evidence="1">Belongs to the PPR family. PCMP-H subfamily.</text>
</comment>
<feature type="repeat" description="PPR" evidence="3">
    <location>
        <begin position="231"/>
        <end position="265"/>
    </location>
</feature>
<dbReference type="Pfam" id="PF20431">
    <property type="entry name" value="E_motif"/>
    <property type="match status" value="1"/>
</dbReference>
<keyword evidence="2" id="KW-0677">Repeat</keyword>
<dbReference type="InterPro" id="IPR032867">
    <property type="entry name" value="DYW_dom"/>
</dbReference>
<evidence type="ECO:0000256" key="3">
    <source>
        <dbReference type="PROSITE-ProRule" id="PRU00708"/>
    </source>
</evidence>
<sequence length="638" mass="71945">MQKKGRFCKSLAFSKALMVPMLVAPINQFTLESKVTQTLTLLEKCSNMEELKQIHSQMFKTGLVHDTIPASRLLAFCCSPDSGCLDYARKVFDRIQDPNTFIWNMMIRGFSNSKYPEEALILYHQMLCCSVPHNAYTFPFLLKACSSLSALEETQQIHTHVIKRGFASEVYSANSLLHVYATCGCMKFAYLIYDQLSTPDIVSGNSMIDGYSECGEMDLAYEIFKQMPAKNIVSWTTMISGYVGAGMYMEALNLFNEMQTLGIEPDKVVLSSVLSACANLGALDQGRWIHCYIDNRGLQIDQILGCALIDMYAKCGDVEEAVKVFEKMKKGIPVWTPMIVGLAIHGRAREALNLFVEMLEEGIKPNPITFTGILTACSYGGLVNEGKNLFHSMQRHHGLKPRIEHYGCMVHLLGRAGFLQEAKELIKKMPMKPNAAIWGALLHACQIHRNLELGKQIGKILIEADPGKGSRYIQLSSVYARRGEWDEAAEVRKVMKTLRVSKLPGCSALYLNGNVHEFITGDWNHPQMEVIYHTWDQIAESLKQEGYEPAIGDLLLDLQDEEKEMAINQHSEKLAITFGLISTEPGMTLRIVNNQRVCQDCHTAAKLISKVYARKIVLRDRNRFHHFENGKCSCEDYW</sequence>
<dbReference type="Gene3D" id="1.25.40.10">
    <property type="entry name" value="Tetratricopeptide repeat domain"/>
    <property type="match status" value="4"/>
</dbReference>
<dbReference type="NCBIfam" id="TIGR00756">
    <property type="entry name" value="PPR"/>
    <property type="match status" value="5"/>
</dbReference>
<dbReference type="PROSITE" id="PS51375">
    <property type="entry name" value="PPR"/>
    <property type="match status" value="4"/>
</dbReference>
<organism evidence="5 6">
    <name type="scientific">Dillenia turbinata</name>
    <dbReference type="NCBI Taxonomy" id="194707"/>
    <lineage>
        <taxon>Eukaryota</taxon>
        <taxon>Viridiplantae</taxon>
        <taxon>Streptophyta</taxon>
        <taxon>Embryophyta</taxon>
        <taxon>Tracheophyta</taxon>
        <taxon>Spermatophyta</taxon>
        <taxon>Magnoliopsida</taxon>
        <taxon>eudicotyledons</taxon>
        <taxon>Gunneridae</taxon>
        <taxon>Pentapetalae</taxon>
        <taxon>Dilleniales</taxon>
        <taxon>Dilleniaceae</taxon>
        <taxon>Dillenia</taxon>
    </lineage>
</organism>
<gene>
    <name evidence="5" type="ORF">RJ641_010999</name>
</gene>
<dbReference type="GO" id="GO:0008270">
    <property type="term" value="F:zinc ion binding"/>
    <property type="evidence" value="ECO:0007669"/>
    <property type="project" value="InterPro"/>
</dbReference>
<dbReference type="FunFam" id="1.25.40.10:FF:000333">
    <property type="entry name" value="Pentatricopeptide repeat-containing protein"/>
    <property type="match status" value="1"/>
</dbReference>
<dbReference type="AlphaFoldDB" id="A0AAN8Z4U3"/>
<dbReference type="Proteomes" id="UP001370490">
    <property type="component" value="Unassembled WGS sequence"/>
</dbReference>
<accession>A0AAN8Z4U3</accession>
<name>A0AAN8Z4U3_9MAGN</name>
<feature type="repeat" description="PPR" evidence="3">
    <location>
        <begin position="200"/>
        <end position="230"/>
    </location>
</feature>
<dbReference type="Pfam" id="PF14432">
    <property type="entry name" value="DYW_deaminase"/>
    <property type="match status" value="1"/>
</dbReference>
<dbReference type="Pfam" id="PF01535">
    <property type="entry name" value="PPR"/>
    <property type="match status" value="2"/>
</dbReference>
<protein>
    <submittedName>
        <fullName evidence="5">DYW domain</fullName>
    </submittedName>
</protein>
<evidence type="ECO:0000256" key="1">
    <source>
        <dbReference type="ARBA" id="ARBA00006643"/>
    </source>
</evidence>
<dbReference type="GO" id="GO:0009451">
    <property type="term" value="P:RNA modification"/>
    <property type="evidence" value="ECO:0007669"/>
    <property type="project" value="InterPro"/>
</dbReference>
<dbReference type="Pfam" id="PF13041">
    <property type="entry name" value="PPR_2"/>
    <property type="match status" value="3"/>
</dbReference>